<dbReference type="SUPFAM" id="SSF54523">
    <property type="entry name" value="Pili subunits"/>
    <property type="match status" value="1"/>
</dbReference>
<evidence type="ECO:0000313" key="7">
    <source>
        <dbReference type="EMBL" id="MBB5376846.1"/>
    </source>
</evidence>
<evidence type="ECO:0000256" key="5">
    <source>
        <dbReference type="SAM" id="Phobius"/>
    </source>
</evidence>
<feature type="transmembrane region" description="Helical" evidence="5">
    <location>
        <begin position="12"/>
        <end position="34"/>
    </location>
</feature>
<evidence type="ECO:0000256" key="4">
    <source>
        <dbReference type="ARBA" id="ARBA00023237"/>
    </source>
</evidence>
<evidence type="ECO:0000256" key="1">
    <source>
        <dbReference type="ARBA" id="ARBA00004203"/>
    </source>
</evidence>
<reference evidence="7 8" key="3">
    <citation type="submission" date="2020-08" db="EMBL/GenBank/DDBJ databases">
        <title>Genomic Encyclopedia of Type Strains, Phase IV (KMG-IV): sequencing the most valuable type-strain genomes for metagenomic binning, comparative biology and taxonomic classification.</title>
        <authorList>
            <person name="Goeker M."/>
        </authorList>
    </citation>
    <scope>NUCLEOTIDE SEQUENCE [LARGE SCALE GENOMIC DNA]</scope>
    <source>
        <strain evidence="7 8">DSM 27521</strain>
    </source>
</reference>
<dbReference type="Gene3D" id="3.30.700.10">
    <property type="entry name" value="Glycoprotein, Type 4 Pilin"/>
    <property type="match status" value="1"/>
</dbReference>
<dbReference type="Pfam" id="PF07963">
    <property type="entry name" value="N_methyl"/>
    <property type="match status" value="1"/>
</dbReference>
<dbReference type="Proteomes" id="UP000619376">
    <property type="component" value="Unassembled WGS sequence"/>
</dbReference>
<evidence type="ECO:0000313" key="8">
    <source>
        <dbReference type="Proteomes" id="UP000539473"/>
    </source>
</evidence>
<proteinExistence type="predicted"/>
<evidence type="ECO:0000313" key="6">
    <source>
        <dbReference type="EMBL" id="GHF45802.1"/>
    </source>
</evidence>
<evidence type="ECO:0000256" key="2">
    <source>
        <dbReference type="ARBA" id="ARBA00004418"/>
    </source>
</evidence>
<evidence type="ECO:0000313" key="9">
    <source>
        <dbReference type="Proteomes" id="UP000619376"/>
    </source>
</evidence>
<dbReference type="EMBL" id="JACHFK010000005">
    <property type="protein sequence ID" value="MBB5376846.1"/>
    <property type="molecule type" value="Genomic_DNA"/>
</dbReference>
<protein>
    <submittedName>
        <fullName evidence="6">Pili assembly chaperone</fullName>
    </submittedName>
    <submittedName>
        <fullName evidence="7">Prepilin-type N-terminal cleavage/methylation domain-containing protein</fullName>
    </submittedName>
</protein>
<dbReference type="GO" id="GO:0009279">
    <property type="term" value="C:cell outer membrane"/>
    <property type="evidence" value="ECO:0007669"/>
    <property type="project" value="UniProtKB-SubCell"/>
</dbReference>
<name>A0A7W8KH12_9DEIO</name>
<dbReference type="GO" id="GO:0042597">
    <property type="term" value="C:periplasmic space"/>
    <property type="evidence" value="ECO:0007669"/>
    <property type="project" value="UniProtKB-SubCell"/>
</dbReference>
<keyword evidence="5" id="KW-1133">Transmembrane helix</keyword>
<accession>A0A7W8KH12</accession>
<evidence type="ECO:0000256" key="3">
    <source>
        <dbReference type="ARBA" id="ARBA00022764"/>
    </source>
</evidence>
<dbReference type="RefSeq" id="WP_184111867.1">
    <property type="nucleotide sequence ID" value="NZ_BNAJ01000005.1"/>
</dbReference>
<comment type="caution">
    <text evidence="7">The sequence shown here is derived from an EMBL/GenBank/DDBJ whole genome shotgun (WGS) entry which is preliminary data.</text>
</comment>
<reference evidence="6" key="4">
    <citation type="submission" date="2024-05" db="EMBL/GenBank/DDBJ databases">
        <authorList>
            <person name="Sun Q."/>
            <person name="Zhou Y."/>
        </authorList>
    </citation>
    <scope>NUCLEOTIDE SEQUENCE</scope>
    <source>
        <strain evidence="6">CGMCC 1.18437</strain>
    </source>
</reference>
<keyword evidence="5" id="KW-0472">Membrane</keyword>
<dbReference type="Proteomes" id="UP000539473">
    <property type="component" value="Unassembled WGS sequence"/>
</dbReference>
<dbReference type="AlphaFoldDB" id="A0A7W8KH12"/>
<sequence>MSAPTRTAGFTLVELLVVLAILGIIMGLFGWNLLRGLRQQELREAASQLAGDLRRSREDAQRTGQDSTVTLAAAKTTYSVTTGPATPRVVEVPHRVLVTPVQGGASVTYHPPFGTLGAQGAVWEVQSPAADDLRLYVKVVGITGKVMVSAAQD</sequence>
<organism evidence="7 8">
    <name type="scientific">Deinococcus metalli</name>
    <dbReference type="NCBI Taxonomy" id="1141878"/>
    <lineage>
        <taxon>Bacteria</taxon>
        <taxon>Thermotogati</taxon>
        <taxon>Deinococcota</taxon>
        <taxon>Deinococci</taxon>
        <taxon>Deinococcales</taxon>
        <taxon>Deinococcaceae</taxon>
        <taxon>Deinococcus</taxon>
    </lineage>
</organism>
<reference evidence="9" key="2">
    <citation type="journal article" date="2019" name="Int. J. Syst. Evol. Microbiol.">
        <title>The Global Catalogue of Microorganisms (GCM) 10K type strain sequencing project: providing services to taxonomists for standard genome sequencing and annotation.</title>
        <authorList>
            <consortium name="The Broad Institute Genomics Platform"/>
            <consortium name="The Broad Institute Genome Sequencing Center for Infectious Disease"/>
            <person name="Wu L."/>
            <person name="Ma J."/>
        </authorList>
    </citation>
    <scope>NUCLEOTIDE SEQUENCE [LARGE SCALE GENOMIC DNA]</scope>
    <source>
        <strain evidence="9">CGMCC 1.18437</strain>
    </source>
</reference>
<reference evidence="6" key="1">
    <citation type="journal article" date="2014" name="Int. J. Syst. Evol. Microbiol.">
        <title>Complete genome of a new Firmicutes species belonging to the dominant human colonic microbiota ('Ruminococcus bicirculans') reveals two chromosomes and a selective capacity to utilize plant glucans.</title>
        <authorList>
            <consortium name="NISC Comparative Sequencing Program"/>
            <person name="Wegmann U."/>
            <person name="Louis P."/>
            <person name="Goesmann A."/>
            <person name="Henrissat B."/>
            <person name="Duncan S.H."/>
            <person name="Flint H.J."/>
        </authorList>
    </citation>
    <scope>NUCLEOTIDE SEQUENCE</scope>
    <source>
        <strain evidence="6">CGMCC 1.18437</strain>
    </source>
</reference>
<dbReference type="NCBIfam" id="TIGR02532">
    <property type="entry name" value="IV_pilin_GFxxxE"/>
    <property type="match status" value="1"/>
</dbReference>
<gene>
    <name evidence="6" type="ORF">GCM10017781_22750</name>
    <name evidence="7" type="ORF">HNQ07_002310</name>
</gene>
<dbReference type="EMBL" id="BNAJ01000005">
    <property type="protein sequence ID" value="GHF45802.1"/>
    <property type="molecule type" value="Genomic_DNA"/>
</dbReference>
<keyword evidence="5" id="KW-0812">Transmembrane</keyword>
<keyword evidence="3" id="KW-0574">Periplasm</keyword>
<keyword evidence="9" id="KW-1185">Reference proteome</keyword>
<comment type="subcellular location">
    <subcellularLocation>
        <location evidence="1">Cell outer membrane</location>
        <topology evidence="1">Single-pass membrane protein</topology>
    </subcellularLocation>
    <subcellularLocation>
        <location evidence="2">Periplasm</location>
    </subcellularLocation>
</comment>
<dbReference type="InterPro" id="IPR012902">
    <property type="entry name" value="N_methyl_site"/>
</dbReference>
<keyword evidence="4" id="KW-0998">Cell outer membrane</keyword>
<dbReference type="InterPro" id="IPR045584">
    <property type="entry name" value="Pilin-like"/>
</dbReference>